<dbReference type="EMBL" id="SJPH01000012">
    <property type="protein sequence ID" value="TWT40220.1"/>
    <property type="molecule type" value="Genomic_DNA"/>
</dbReference>
<dbReference type="RefSeq" id="WP_146575543.1">
    <property type="nucleotide sequence ID" value="NZ_SJPH01000012.1"/>
</dbReference>
<sequence>MSLNDALEDVSEFHIAIGAAVTLYPRMLEADSSRAEQVAQAVRACCVLCRNLINHGDDLFARAAMELEEMAEWLEAHAQRDLEAAADAWGDRLYVLLGDAVAAGLPADKIFGEVHRSNMTKVPHLRAKDGKAIKGDAFRRPYLDGPGNLGAPVFSQEELEAASKKRRPWRVRIYQPVLVLDEQSTATQEDDTFNLPLAQIADELVVAEEERLAASQVLFKVAGNFLVTPRGDWPLPTRSIDIFECPESLVTHLKAVSLMHFNYMLETPLQSWLIAVEQYEPGSSDGQVA</sequence>
<organism evidence="1 2">
    <name type="scientific">Botrimarina hoheduenensis</name>
    <dbReference type="NCBI Taxonomy" id="2528000"/>
    <lineage>
        <taxon>Bacteria</taxon>
        <taxon>Pseudomonadati</taxon>
        <taxon>Planctomycetota</taxon>
        <taxon>Planctomycetia</taxon>
        <taxon>Pirellulales</taxon>
        <taxon>Lacipirellulaceae</taxon>
        <taxon>Botrimarina</taxon>
    </lineage>
</organism>
<dbReference type="InterPro" id="IPR033653">
    <property type="entry name" value="NTP-PPase_DR2231-like"/>
</dbReference>
<accession>A0A5C5VQ24</accession>
<name>A0A5C5VQ24_9BACT</name>
<protein>
    <submittedName>
        <fullName evidence="1">Phosphoribosyl-ATP pyrophosphohydrolase</fullName>
    </submittedName>
</protein>
<dbReference type="GO" id="GO:0016787">
    <property type="term" value="F:hydrolase activity"/>
    <property type="evidence" value="ECO:0007669"/>
    <property type="project" value="UniProtKB-KW"/>
</dbReference>
<proteinExistence type="predicted"/>
<keyword evidence="1" id="KW-0378">Hydrolase</keyword>
<keyword evidence="2" id="KW-1185">Reference proteome</keyword>
<dbReference type="AlphaFoldDB" id="A0A5C5VQ24"/>
<reference evidence="1 2" key="1">
    <citation type="submission" date="2019-02" db="EMBL/GenBank/DDBJ databases">
        <title>Deep-cultivation of Planctomycetes and their phenomic and genomic characterization uncovers novel biology.</title>
        <authorList>
            <person name="Wiegand S."/>
            <person name="Jogler M."/>
            <person name="Boedeker C."/>
            <person name="Pinto D."/>
            <person name="Vollmers J."/>
            <person name="Rivas-Marin E."/>
            <person name="Kohn T."/>
            <person name="Peeters S.H."/>
            <person name="Heuer A."/>
            <person name="Rast P."/>
            <person name="Oberbeckmann S."/>
            <person name="Bunk B."/>
            <person name="Jeske O."/>
            <person name="Meyerdierks A."/>
            <person name="Storesund J.E."/>
            <person name="Kallscheuer N."/>
            <person name="Luecker S."/>
            <person name="Lage O.M."/>
            <person name="Pohl T."/>
            <person name="Merkel B.J."/>
            <person name="Hornburger P."/>
            <person name="Mueller R.-W."/>
            <person name="Bruemmer F."/>
            <person name="Labrenz M."/>
            <person name="Spormann A.M."/>
            <person name="Op Den Camp H."/>
            <person name="Overmann J."/>
            <person name="Amann R."/>
            <person name="Jetten M.S.M."/>
            <person name="Mascher T."/>
            <person name="Medema M.H."/>
            <person name="Devos D.P."/>
            <person name="Kaster A.-K."/>
            <person name="Ovreas L."/>
            <person name="Rohde M."/>
            <person name="Galperin M.Y."/>
            <person name="Jogler C."/>
        </authorList>
    </citation>
    <scope>NUCLEOTIDE SEQUENCE [LARGE SCALE GENOMIC DNA]</scope>
    <source>
        <strain evidence="1 2">Pla111</strain>
    </source>
</reference>
<dbReference type="CDD" id="cd11530">
    <property type="entry name" value="NTP-PPase_DR2231_like"/>
    <property type="match status" value="1"/>
</dbReference>
<dbReference type="Gene3D" id="1.10.3420.10">
    <property type="entry name" value="putative ntp pyrophosphohydrolase like domain"/>
    <property type="match status" value="1"/>
</dbReference>
<dbReference type="InterPro" id="IPR021130">
    <property type="entry name" value="PRib-ATP_PPHydrolase-like"/>
</dbReference>
<dbReference type="Pfam" id="PF01503">
    <property type="entry name" value="PRA-PH"/>
    <property type="match status" value="1"/>
</dbReference>
<dbReference type="Proteomes" id="UP000318995">
    <property type="component" value="Unassembled WGS sequence"/>
</dbReference>
<gene>
    <name evidence="1" type="ORF">Pla111_33510</name>
</gene>
<comment type="caution">
    <text evidence="1">The sequence shown here is derived from an EMBL/GenBank/DDBJ whole genome shotgun (WGS) entry which is preliminary data.</text>
</comment>
<evidence type="ECO:0000313" key="1">
    <source>
        <dbReference type="EMBL" id="TWT40220.1"/>
    </source>
</evidence>
<evidence type="ECO:0000313" key="2">
    <source>
        <dbReference type="Proteomes" id="UP000318995"/>
    </source>
</evidence>
<dbReference type="InterPro" id="IPR023292">
    <property type="entry name" value="NTP_PyroPHydrolase-like_dom_sf"/>
</dbReference>
<dbReference type="OrthoDB" id="281165at2"/>